<dbReference type="GO" id="GO:0008233">
    <property type="term" value="F:peptidase activity"/>
    <property type="evidence" value="ECO:0007669"/>
    <property type="project" value="UniProtKB-KW"/>
</dbReference>
<name>A0A5C5XP64_9PLAN</name>
<dbReference type="Gene3D" id="3.90.1680.10">
    <property type="entry name" value="SOS response associated peptidase-like"/>
    <property type="match status" value="1"/>
</dbReference>
<keyword evidence="3" id="KW-0227">DNA damage</keyword>
<comment type="caution">
    <text evidence="9">The sequence shown here is derived from an EMBL/GenBank/DDBJ whole genome shotgun (WGS) entry which is preliminary data.</text>
</comment>
<dbReference type="GO" id="GO:0016829">
    <property type="term" value="F:lyase activity"/>
    <property type="evidence" value="ECO:0007669"/>
    <property type="project" value="UniProtKB-KW"/>
</dbReference>
<keyword evidence="6" id="KW-0238">DNA-binding</keyword>
<dbReference type="InterPro" id="IPR036590">
    <property type="entry name" value="SRAP-like"/>
</dbReference>
<dbReference type="EMBL" id="SJPG01000001">
    <property type="protein sequence ID" value="TWT64468.1"/>
    <property type="molecule type" value="Genomic_DNA"/>
</dbReference>
<organism evidence="9 10">
    <name type="scientific">Rubinisphaera italica</name>
    <dbReference type="NCBI Taxonomy" id="2527969"/>
    <lineage>
        <taxon>Bacteria</taxon>
        <taxon>Pseudomonadati</taxon>
        <taxon>Planctomycetota</taxon>
        <taxon>Planctomycetia</taxon>
        <taxon>Planctomycetales</taxon>
        <taxon>Planctomycetaceae</taxon>
        <taxon>Rubinisphaera</taxon>
    </lineage>
</organism>
<keyword evidence="4 8" id="KW-0378">Hydrolase</keyword>
<keyword evidence="5" id="KW-0190">Covalent protein-DNA linkage</keyword>
<evidence type="ECO:0000256" key="6">
    <source>
        <dbReference type="ARBA" id="ARBA00023125"/>
    </source>
</evidence>
<evidence type="ECO:0000256" key="7">
    <source>
        <dbReference type="ARBA" id="ARBA00023239"/>
    </source>
</evidence>
<evidence type="ECO:0000313" key="10">
    <source>
        <dbReference type="Proteomes" id="UP000316095"/>
    </source>
</evidence>
<evidence type="ECO:0000256" key="8">
    <source>
        <dbReference type="RuleBase" id="RU364100"/>
    </source>
</evidence>
<evidence type="ECO:0000256" key="4">
    <source>
        <dbReference type="ARBA" id="ARBA00022801"/>
    </source>
</evidence>
<keyword evidence="10" id="KW-1185">Reference proteome</keyword>
<keyword evidence="2 8" id="KW-0645">Protease</keyword>
<dbReference type="OrthoDB" id="9782620at2"/>
<evidence type="ECO:0000256" key="1">
    <source>
        <dbReference type="ARBA" id="ARBA00008136"/>
    </source>
</evidence>
<evidence type="ECO:0000256" key="2">
    <source>
        <dbReference type="ARBA" id="ARBA00022670"/>
    </source>
</evidence>
<dbReference type="AlphaFoldDB" id="A0A5C5XP64"/>
<dbReference type="PANTHER" id="PTHR13604:SF0">
    <property type="entry name" value="ABASIC SITE PROCESSING PROTEIN HMCES"/>
    <property type="match status" value="1"/>
</dbReference>
<dbReference type="PANTHER" id="PTHR13604">
    <property type="entry name" value="DC12-RELATED"/>
    <property type="match status" value="1"/>
</dbReference>
<evidence type="ECO:0000256" key="3">
    <source>
        <dbReference type="ARBA" id="ARBA00022763"/>
    </source>
</evidence>
<dbReference type="Proteomes" id="UP000316095">
    <property type="component" value="Unassembled WGS sequence"/>
</dbReference>
<dbReference type="EC" id="3.4.-.-" evidence="8"/>
<dbReference type="InterPro" id="IPR003738">
    <property type="entry name" value="SRAP"/>
</dbReference>
<dbReference type="GO" id="GO:0003697">
    <property type="term" value="F:single-stranded DNA binding"/>
    <property type="evidence" value="ECO:0007669"/>
    <property type="project" value="InterPro"/>
</dbReference>
<sequence>MCHTFNASLNTTDLIDWLEIVINRTQGDPHGSFFPLSSIPAIRLNRSGERELVSLQWGLLPFWWKPNARQKTAKAFQRMTFNARSETIHEKPTYREAFKRRRCVIPATNFYEGGQLFYRTDAEFLCLAGLWEHWQSPDGNETIESCTIVTTDANSLVEIYHPKKRMPVILEDQNAISRWLSPDLVERESLENLMQPFPADRMSHERAPEK</sequence>
<evidence type="ECO:0000313" key="9">
    <source>
        <dbReference type="EMBL" id="TWT64468.1"/>
    </source>
</evidence>
<dbReference type="Pfam" id="PF02586">
    <property type="entry name" value="SRAP"/>
    <property type="match status" value="1"/>
</dbReference>
<protein>
    <recommendedName>
        <fullName evidence="8">Abasic site processing protein</fullName>
        <ecNumber evidence="8">3.4.-.-</ecNumber>
    </recommendedName>
</protein>
<keyword evidence="7" id="KW-0456">Lyase</keyword>
<dbReference type="SUPFAM" id="SSF143081">
    <property type="entry name" value="BB1717-like"/>
    <property type="match status" value="1"/>
</dbReference>
<dbReference type="GO" id="GO:0006508">
    <property type="term" value="P:proteolysis"/>
    <property type="evidence" value="ECO:0007669"/>
    <property type="project" value="UniProtKB-KW"/>
</dbReference>
<evidence type="ECO:0000256" key="5">
    <source>
        <dbReference type="ARBA" id="ARBA00023124"/>
    </source>
</evidence>
<gene>
    <name evidence="9" type="ORF">Pan54_52320</name>
</gene>
<dbReference type="GO" id="GO:0106300">
    <property type="term" value="P:protein-DNA covalent cross-linking repair"/>
    <property type="evidence" value="ECO:0007669"/>
    <property type="project" value="InterPro"/>
</dbReference>
<dbReference type="RefSeq" id="WP_146506178.1">
    <property type="nucleotide sequence ID" value="NZ_SJPG01000001.1"/>
</dbReference>
<accession>A0A5C5XP64</accession>
<comment type="similarity">
    <text evidence="1 8">Belongs to the SOS response-associated peptidase family.</text>
</comment>
<proteinExistence type="inferred from homology"/>
<reference evidence="9 10" key="1">
    <citation type="submission" date="2019-02" db="EMBL/GenBank/DDBJ databases">
        <title>Deep-cultivation of Planctomycetes and their phenomic and genomic characterization uncovers novel biology.</title>
        <authorList>
            <person name="Wiegand S."/>
            <person name="Jogler M."/>
            <person name="Boedeker C."/>
            <person name="Pinto D."/>
            <person name="Vollmers J."/>
            <person name="Rivas-Marin E."/>
            <person name="Kohn T."/>
            <person name="Peeters S.H."/>
            <person name="Heuer A."/>
            <person name="Rast P."/>
            <person name="Oberbeckmann S."/>
            <person name="Bunk B."/>
            <person name="Jeske O."/>
            <person name="Meyerdierks A."/>
            <person name="Storesund J.E."/>
            <person name="Kallscheuer N."/>
            <person name="Luecker S."/>
            <person name="Lage O.M."/>
            <person name="Pohl T."/>
            <person name="Merkel B.J."/>
            <person name="Hornburger P."/>
            <person name="Mueller R.-W."/>
            <person name="Bruemmer F."/>
            <person name="Labrenz M."/>
            <person name="Spormann A.M."/>
            <person name="Op Den Camp H."/>
            <person name="Overmann J."/>
            <person name="Amann R."/>
            <person name="Jetten M.S.M."/>
            <person name="Mascher T."/>
            <person name="Medema M.H."/>
            <person name="Devos D.P."/>
            <person name="Kaster A.-K."/>
            <person name="Ovreas L."/>
            <person name="Rohde M."/>
            <person name="Galperin M.Y."/>
            <person name="Jogler C."/>
        </authorList>
    </citation>
    <scope>NUCLEOTIDE SEQUENCE [LARGE SCALE GENOMIC DNA]</scope>
    <source>
        <strain evidence="9 10">Pan54</strain>
    </source>
</reference>